<organism evidence="5 6">
    <name type="scientific">Malus domestica</name>
    <name type="common">Apple</name>
    <name type="synonym">Pyrus malus</name>
    <dbReference type="NCBI Taxonomy" id="3750"/>
    <lineage>
        <taxon>Eukaryota</taxon>
        <taxon>Viridiplantae</taxon>
        <taxon>Streptophyta</taxon>
        <taxon>Embryophyta</taxon>
        <taxon>Tracheophyta</taxon>
        <taxon>Spermatophyta</taxon>
        <taxon>Magnoliopsida</taxon>
        <taxon>eudicotyledons</taxon>
        <taxon>Gunneridae</taxon>
        <taxon>Pentapetalae</taxon>
        <taxon>rosids</taxon>
        <taxon>fabids</taxon>
        <taxon>Rosales</taxon>
        <taxon>Rosaceae</taxon>
        <taxon>Amygdaloideae</taxon>
        <taxon>Maleae</taxon>
        <taxon>Malus</taxon>
    </lineage>
</organism>
<dbReference type="PANTHER" id="PTHR16017">
    <property type="entry name" value="GASTRULATION DEFECTIVE PROTEIN 1-RELATED"/>
    <property type="match status" value="1"/>
</dbReference>
<proteinExistence type="predicted"/>
<name>A0A498JRV2_MALDO</name>
<dbReference type="SMART" id="SM00320">
    <property type="entry name" value="WD40"/>
    <property type="match status" value="1"/>
</dbReference>
<protein>
    <submittedName>
        <fullName evidence="5">Uncharacterized protein</fullName>
    </submittedName>
</protein>
<dbReference type="GO" id="GO:0035861">
    <property type="term" value="C:site of double-strand break"/>
    <property type="evidence" value="ECO:0007669"/>
    <property type="project" value="TreeGrafter"/>
</dbReference>
<dbReference type="PROSITE" id="PS50294">
    <property type="entry name" value="WD_REPEATS_REGION"/>
    <property type="match status" value="1"/>
</dbReference>
<accession>A0A498JRV2</accession>
<dbReference type="SUPFAM" id="SSF50978">
    <property type="entry name" value="WD40 repeat-like"/>
    <property type="match status" value="1"/>
</dbReference>
<keyword evidence="6" id="KW-1185">Reference proteome</keyword>
<dbReference type="STRING" id="3750.A0A498JRV2"/>
<evidence type="ECO:0000313" key="5">
    <source>
        <dbReference type="EMBL" id="RXH98170.1"/>
    </source>
</evidence>
<keyword evidence="1 3" id="KW-0853">WD repeat</keyword>
<gene>
    <name evidence="5" type="ORF">DVH24_010495</name>
</gene>
<feature type="compositionally biased region" description="Polar residues" evidence="4">
    <location>
        <begin position="70"/>
        <end position="92"/>
    </location>
</feature>
<dbReference type="InterPro" id="IPR051858">
    <property type="entry name" value="WD_repeat_GAD-1"/>
</dbReference>
<feature type="region of interest" description="Disordered" evidence="4">
    <location>
        <begin position="1"/>
        <end position="187"/>
    </location>
</feature>
<dbReference type="InterPro" id="IPR001680">
    <property type="entry name" value="WD40_rpt"/>
</dbReference>
<feature type="repeat" description="WD" evidence="3">
    <location>
        <begin position="204"/>
        <end position="238"/>
    </location>
</feature>
<keyword evidence="2" id="KW-0677">Repeat</keyword>
<dbReference type="PANTHER" id="PTHR16017:SF0">
    <property type="entry name" value="WD REPEAT-CONTAINING PROTEIN 70"/>
    <property type="match status" value="1"/>
</dbReference>
<dbReference type="PROSITE" id="PS50082">
    <property type="entry name" value="WD_REPEATS_2"/>
    <property type="match status" value="1"/>
</dbReference>
<evidence type="ECO:0000256" key="1">
    <source>
        <dbReference type="ARBA" id="ARBA00022574"/>
    </source>
</evidence>
<dbReference type="Gene3D" id="2.130.10.10">
    <property type="entry name" value="YVTN repeat-like/Quinoprotein amine dehydrogenase"/>
    <property type="match status" value="1"/>
</dbReference>
<evidence type="ECO:0000256" key="4">
    <source>
        <dbReference type="SAM" id="MobiDB-lite"/>
    </source>
</evidence>
<dbReference type="InterPro" id="IPR015943">
    <property type="entry name" value="WD40/YVTN_repeat-like_dom_sf"/>
</dbReference>
<reference evidence="5 6" key="1">
    <citation type="submission" date="2018-10" db="EMBL/GenBank/DDBJ databases">
        <title>A high-quality apple genome assembly.</title>
        <authorList>
            <person name="Hu J."/>
        </authorList>
    </citation>
    <scope>NUCLEOTIDE SEQUENCE [LARGE SCALE GENOMIC DNA]</scope>
    <source>
        <strain evidence="6">cv. HFTH1</strain>
        <tissue evidence="5">Young leaf</tissue>
    </source>
</reference>
<evidence type="ECO:0000256" key="2">
    <source>
        <dbReference type="ARBA" id="ARBA00022737"/>
    </source>
</evidence>
<dbReference type="InterPro" id="IPR036322">
    <property type="entry name" value="WD40_repeat_dom_sf"/>
</dbReference>
<comment type="caution">
    <text evidence="5">The sequence shown here is derived from an EMBL/GenBank/DDBJ whole genome shotgun (WGS) entry which is preliminary data.</text>
</comment>
<evidence type="ECO:0000313" key="6">
    <source>
        <dbReference type="Proteomes" id="UP000290289"/>
    </source>
</evidence>
<dbReference type="Pfam" id="PF00400">
    <property type="entry name" value="WD40"/>
    <property type="match status" value="1"/>
</dbReference>
<dbReference type="Proteomes" id="UP000290289">
    <property type="component" value="Chromosome 5"/>
</dbReference>
<evidence type="ECO:0000256" key="3">
    <source>
        <dbReference type="PROSITE-ProRule" id="PRU00221"/>
    </source>
</evidence>
<dbReference type="EMBL" id="RDQH01000331">
    <property type="protein sequence ID" value="RXH98170.1"/>
    <property type="molecule type" value="Genomic_DNA"/>
</dbReference>
<sequence>MAVEPGRISLRRKTPEKRRSFSHRRRKEAEEEEEEEEEKCSKERQRQSPVADDEAEIYDGIRAAFPLSFGKQSKSQTSLEAIHNTTRRSVTNKPPGKPSSDAVKTNGLPSLSPSSQTWLSSLRTHKNLNPDPVSNENDDGDAMVGPPPPPPQSNLGDDDDDERDMIGPPRPPAGSSRDDYDSDSDSEANFENRFRIPLSNKIVLKGHTKVVSALAVDHTGSRVVSGSYDYSVRMYDFQGMNSSCSLSGSSSHRKATKFEPSAGVPQRTGFSVLRAQLRQSYCFALFDLGCVYGMSLPAMVKMEDAKPEKVFVIGRELLQVSCKSVQRNQDMLISNASAIGKGTVRIVISPFYSHANEKTEFIVICVLTVKMYFRPFLGSGRITPPNWTSKSMWPWLNGYKGIGYQSTLGFRIWAQSEKHKN</sequence>
<dbReference type="AlphaFoldDB" id="A0A498JRV2"/>
<feature type="compositionally biased region" description="Basic residues" evidence="4">
    <location>
        <begin position="9"/>
        <end position="26"/>
    </location>
</feature>
<dbReference type="GO" id="GO:0005634">
    <property type="term" value="C:nucleus"/>
    <property type="evidence" value="ECO:0007669"/>
    <property type="project" value="TreeGrafter"/>
</dbReference>
<feature type="compositionally biased region" description="Low complexity" evidence="4">
    <location>
        <begin position="108"/>
        <end position="122"/>
    </location>
</feature>